<dbReference type="GO" id="GO:0008531">
    <property type="term" value="F:riboflavin kinase activity"/>
    <property type="evidence" value="ECO:0007669"/>
    <property type="project" value="UniProtKB-EC"/>
</dbReference>
<dbReference type="Gene3D" id="2.40.30.30">
    <property type="entry name" value="Riboflavin kinase-like"/>
    <property type="match status" value="1"/>
</dbReference>
<keyword evidence="6" id="KW-0067">ATP-binding</keyword>
<keyword evidence="2" id="KW-0285">Flavoprotein</keyword>
<dbReference type="InterPro" id="IPR023465">
    <property type="entry name" value="Riboflavin_kinase_dom_sf"/>
</dbReference>
<keyword evidence="3" id="KW-0288">FMN</keyword>
<dbReference type="PANTHER" id="PTHR22749:SF6">
    <property type="entry name" value="RIBOFLAVIN KINASE"/>
    <property type="match status" value="1"/>
</dbReference>
<gene>
    <name evidence="9" type="ORF">UU56_C0017G0013</name>
</gene>
<dbReference type="GO" id="GO:0009231">
    <property type="term" value="P:riboflavin biosynthetic process"/>
    <property type="evidence" value="ECO:0007669"/>
    <property type="project" value="InterPro"/>
</dbReference>
<accession>A0A0G0YTD6</accession>
<evidence type="ECO:0000256" key="6">
    <source>
        <dbReference type="ARBA" id="ARBA00022840"/>
    </source>
</evidence>
<keyword evidence="4" id="KW-0808">Transferase</keyword>
<organism evidence="9 10">
    <name type="scientific">Candidatus Curtissbacteria bacterium GW2011_GWA2_41_24</name>
    <dbReference type="NCBI Taxonomy" id="1618411"/>
    <lineage>
        <taxon>Bacteria</taxon>
        <taxon>Candidatus Curtissiibacteriota</taxon>
    </lineage>
</organism>
<dbReference type="InterPro" id="IPR015865">
    <property type="entry name" value="Riboflavin_kinase_bac/euk"/>
</dbReference>
<proteinExistence type="predicted"/>
<dbReference type="GO" id="GO:0005524">
    <property type="term" value="F:ATP binding"/>
    <property type="evidence" value="ECO:0007669"/>
    <property type="project" value="UniProtKB-KW"/>
</dbReference>
<dbReference type="Proteomes" id="UP000034493">
    <property type="component" value="Unassembled WGS sequence"/>
</dbReference>
<evidence type="ECO:0000256" key="1">
    <source>
        <dbReference type="ARBA" id="ARBA00012105"/>
    </source>
</evidence>
<sequence>MKSSPIKIRAKVVEGAGRGRRLGIPTINLDPQAAGILEEGIWVCQALFPQAFWGVLHFGPRPVFNEEEKTLEVYLFDFDKNLQVPLHLDLEVFDYIREVADFESPKKLIERIEEDIRVAKQKIKSYQIR</sequence>
<dbReference type="EMBL" id="LCBC01000017">
    <property type="protein sequence ID" value="KKS03678.1"/>
    <property type="molecule type" value="Genomic_DNA"/>
</dbReference>
<dbReference type="GO" id="GO:0009398">
    <property type="term" value="P:FMN biosynthetic process"/>
    <property type="evidence" value="ECO:0007669"/>
    <property type="project" value="TreeGrafter"/>
</dbReference>
<evidence type="ECO:0000256" key="3">
    <source>
        <dbReference type="ARBA" id="ARBA00022643"/>
    </source>
</evidence>
<dbReference type="PANTHER" id="PTHR22749">
    <property type="entry name" value="RIBOFLAVIN KINASE/FMN ADENYLYLTRANSFERASE"/>
    <property type="match status" value="1"/>
</dbReference>
<comment type="caution">
    <text evidence="9">The sequence shown here is derived from an EMBL/GenBank/DDBJ whole genome shotgun (WGS) entry which is preliminary data.</text>
</comment>
<evidence type="ECO:0000259" key="8">
    <source>
        <dbReference type="SMART" id="SM00904"/>
    </source>
</evidence>
<evidence type="ECO:0000313" key="10">
    <source>
        <dbReference type="Proteomes" id="UP000034493"/>
    </source>
</evidence>
<dbReference type="InterPro" id="IPR023468">
    <property type="entry name" value="Riboflavin_kinase"/>
</dbReference>
<evidence type="ECO:0000256" key="4">
    <source>
        <dbReference type="ARBA" id="ARBA00022679"/>
    </source>
</evidence>
<evidence type="ECO:0000313" key="9">
    <source>
        <dbReference type="EMBL" id="KKS03678.1"/>
    </source>
</evidence>
<reference evidence="9 10" key="1">
    <citation type="journal article" date="2015" name="Nature">
        <title>rRNA introns, odd ribosomes, and small enigmatic genomes across a large radiation of phyla.</title>
        <authorList>
            <person name="Brown C.T."/>
            <person name="Hug L.A."/>
            <person name="Thomas B.C."/>
            <person name="Sharon I."/>
            <person name="Castelle C.J."/>
            <person name="Singh A."/>
            <person name="Wilkins M.J."/>
            <person name="Williams K.H."/>
            <person name="Banfield J.F."/>
        </authorList>
    </citation>
    <scope>NUCLEOTIDE SEQUENCE [LARGE SCALE GENOMIC DNA]</scope>
</reference>
<dbReference type="SMART" id="SM00904">
    <property type="entry name" value="Flavokinase"/>
    <property type="match status" value="1"/>
</dbReference>
<dbReference type="AlphaFoldDB" id="A0A0G0YTD6"/>
<comment type="catalytic activity">
    <reaction evidence="7">
        <text>riboflavin + ATP = FMN + ADP + H(+)</text>
        <dbReference type="Rhea" id="RHEA:14357"/>
        <dbReference type="ChEBI" id="CHEBI:15378"/>
        <dbReference type="ChEBI" id="CHEBI:30616"/>
        <dbReference type="ChEBI" id="CHEBI:57986"/>
        <dbReference type="ChEBI" id="CHEBI:58210"/>
        <dbReference type="ChEBI" id="CHEBI:456216"/>
        <dbReference type="EC" id="2.7.1.26"/>
    </reaction>
</comment>
<name>A0A0G0YTD6_9BACT</name>
<dbReference type="Pfam" id="PF01687">
    <property type="entry name" value="Flavokinase"/>
    <property type="match status" value="1"/>
</dbReference>
<keyword evidence="9" id="KW-0418">Kinase</keyword>
<evidence type="ECO:0000256" key="5">
    <source>
        <dbReference type="ARBA" id="ARBA00022741"/>
    </source>
</evidence>
<protein>
    <recommendedName>
        <fullName evidence="1">riboflavin kinase</fullName>
        <ecNumber evidence="1">2.7.1.26</ecNumber>
    </recommendedName>
</protein>
<keyword evidence="5" id="KW-0547">Nucleotide-binding</keyword>
<feature type="domain" description="Riboflavin kinase" evidence="8">
    <location>
        <begin position="1"/>
        <end position="124"/>
    </location>
</feature>
<evidence type="ECO:0000256" key="7">
    <source>
        <dbReference type="ARBA" id="ARBA00047880"/>
    </source>
</evidence>
<dbReference type="SUPFAM" id="SSF82114">
    <property type="entry name" value="Riboflavin kinase-like"/>
    <property type="match status" value="1"/>
</dbReference>
<evidence type="ECO:0000256" key="2">
    <source>
        <dbReference type="ARBA" id="ARBA00022630"/>
    </source>
</evidence>
<dbReference type="EC" id="2.7.1.26" evidence="1"/>